<dbReference type="InterPro" id="IPR036397">
    <property type="entry name" value="RNaseH_sf"/>
</dbReference>
<gene>
    <name evidence="4" type="ORF">LCGC14_2426520</name>
</gene>
<dbReference type="GO" id="GO:0006139">
    <property type="term" value="P:nucleobase-containing compound metabolic process"/>
    <property type="evidence" value="ECO:0007669"/>
    <property type="project" value="InterPro"/>
</dbReference>
<evidence type="ECO:0000259" key="3">
    <source>
        <dbReference type="Pfam" id="PF01612"/>
    </source>
</evidence>
<comment type="caution">
    <text evidence="4">The sequence shown here is derived from an EMBL/GenBank/DDBJ whole genome shotgun (WGS) entry which is preliminary data.</text>
</comment>
<accession>A0A0F9BN93</accession>
<keyword evidence="2" id="KW-0812">Transmembrane</keyword>
<dbReference type="GO" id="GO:0003676">
    <property type="term" value="F:nucleic acid binding"/>
    <property type="evidence" value="ECO:0007669"/>
    <property type="project" value="InterPro"/>
</dbReference>
<dbReference type="GO" id="GO:0008408">
    <property type="term" value="F:3'-5' exonuclease activity"/>
    <property type="evidence" value="ECO:0007669"/>
    <property type="project" value="InterPro"/>
</dbReference>
<dbReference type="Gene3D" id="3.30.420.10">
    <property type="entry name" value="Ribonuclease H-like superfamily/Ribonuclease H"/>
    <property type="match status" value="1"/>
</dbReference>
<feature type="non-terminal residue" evidence="4">
    <location>
        <position position="1"/>
    </location>
</feature>
<dbReference type="Pfam" id="PF01612">
    <property type="entry name" value="DNA_pol_A_exo1"/>
    <property type="match status" value="1"/>
</dbReference>
<dbReference type="EMBL" id="LAZR01037016">
    <property type="protein sequence ID" value="KKL23325.1"/>
    <property type="molecule type" value="Genomic_DNA"/>
</dbReference>
<protein>
    <recommendedName>
        <fullName evidence="3">3'-5' exonuclease domain-containing protein</fullName>
    </recommendedName>
</protein>
<evidence type="ECO:0000313" key="4">
    <source>
        <dbReference type="EMBL" id="KKL23325.1"/>
    </source>
</evidence>
<dbReference type="AlphaFoldDB" id="A0A0F9BN93"/>
<dbReference type="InterPro" id="IPR012337">
    <property type="entry name" value="RNaseH-like_sf"/>
</dbReference>
<evidence type="ECO:0000256" key="1">
    <source>
        <dbReference type="SAM" id="MobiDB-lite"/>
    </source>
</evidence>
<keyword evidence="2" id="KW-1133">Transmembrane helix</keyword>
<feature type="domain" description="3'-5' exonuclease" evidence="3">
    <location>
        <begin position="49"/>
        <end position="182"/>
    </location>
</feature>
<evidence type="ECO:0000256" key="2">
    <source>
        <dbReference type="SAM" id="Phobius"/>
    </source>
</evidence>
<proteinExistence type="predicted"/>
<sequence length="204" mass="22813">QSTSDRAVDTLFLNLVYDAGKVQALADGRPIRFSDDVFIEAEDPERALDLMNRIVKDVYEVGAGAIDVETDDKKPRHANLTAIALATVNFGVSIAYPLFARRDKFGRALWALMRKIGLDPTIRTIYQNKIFDIQMADEYGIEVVGPTDDTMLKHHAAFPGSSHKLQDIAAQFFAIRPWKAEFRAGKDDKGRPARSRTCSLTTMH</sequence>
<dbReference type="InterPro" id="IPR002562">
    <property type="entry name" value="3'-5'_exonuclease_dom"/>
</dbReference>
<feature type="transmembrane region" description="Helical" evidence="2">
    <location>
        <begin position="80"/>
        <end position="99"/>
    </location>
</feature>
<keyword evidence="2" id="KW-0472">Membrane</keyword>
<reference evidence="4" key="1">
    <citation type="journal article" date="2015" name="Nature">
        <title>Complex archaea that bridge the gap between prokaryotes and eukaryotes.</title>
        <authorList>
            <person name="Spang A."/>
            <person name="Saw J.H."/>
            <person name="Jorgensen S.L."/>
            <person name="Zaremba-Niedzwiedzka K."/>
            <person name="Martijn J."/>
            <person name="Lind A.E."/>
            <person name="van Eijk R."/>
            <person name="Schleper C."/>
            <person name="Guy L."/>
            <person name="Ettema T.J."/>
        </authorList>
    </citation>
    <scope>NUCLEOTIDE SEQUENCE</scope>
</reference>
<name>A0A0F9BN93_9ZZZZ</name>
<dbReference type="SUPFAM" id="SSF53098">
    <property type="entry name" value="Ribonuclease H-like"/>
    <property type="match status" value="1"/>
</dbReference>
<organism evidence="4">
    <name type="scientific">marine sediment metagenome</name>
    <dbReference type="NCBI Taxonomy" id="412755"/>
    <lineage>
        <taxon>unclassified sequences</taxon>
        <taxon>metagenomes</taxon>
        <taxon>ecological metagenomes</taxon>
    </lineage>
</organism>
<feature type="region of interest" description="Disordered" evidence="1">
    <location>
        <begin position="185"/>
        <end position="204"/>
    </location>
</feature>